<protein>
    <submittedName>
        <fullName evidence="9">4-hydroxy-3-methylbut-2-enyl diphosphate reductase</fullName>
        <ecNumber evidence="9">1.17.7.4</ecNumber>
    </submittedName>
</protein>
<dbReference type="PANTHER" id="PTHR31619:SF5">
    <property type="entry name" value="4-HYDROXY-3-METHYLBUT-2-ENYL DIPHOSPHATE REDUCTASE, CHLOROPLASTIC"/>
    <property type="match status" value="1"/>
</dbReference>
<evidence type="ECO:0000256" key="3">
    <source>
        <dbReference type="ARBA" id="ARBA00022723"/>
    </source>
</evidence>
<evidence type="ECO:0000313" key="9">
    <source>
        <dbReference type="EMBL" id="MBO0949591.1"/>
    </source>
</evidence>
<dbReference type="Gene3D" id="3.40.1010.20">
    <property type="entry name" value="4-hydroxy-3-methylbut-2-enyl diphosphate reductase, catalytic domain"/>
    <property type="match status" value="2"/>
</dbReference>
<dbReference type="Proteomes" id="UP000664628">
    <property type="component" value="Unassembled WGS sequence"/>
</dbReference>
<keyword evidence="5" id="KW-0408">Iron</keyword>
<dbReference type="Gene3D" id="3.40.50.11270">
    <property type="match status" value="1"/>
</dbReference>
<dbReference type="GO" id="GO:0051745">
    <property type="term" value="F:4-hydroxy-3-methylbut-2-enyl diphosphate reductase activity"/>
    <property type="evidence" value="ECO:0007669"/>
    <property type="project" value="UniProtKB-EC"/>
</dbReference>
<evidence type="ECO:0000256" key="8">
    <source>
        <dbReference type="ARBA" id="ARBA00046314"/>
    </source>
</evidence>
<keyword evidence="10" id="KW-1185">Reference proteome</keyword>
<reference evidence="9 10" key="1">
    <citation type="submission" date="2021-03" db="EMBL/GenBank/DDBJ databases">
        <title>Fibrella sp. HMF5405 genome sequencing and assembly.</title>
        <authorList>
            <person name="Kang H."/>
            <person name="Kim H."/>
            <person name="Bae S."/>
            <person name="Joh K."/>
        </authorList>
    </citation>
    <scope>NUCLEOTIDE SEQUENCE [LARGE SCALE GENOMIC DNA]</scope>
    <source>
        <strain evidence="9 10">HMF5405</strain>
    </source>
</reference>
<comment type="pathway">
    <text evidence="7">Isoprenoid biosynthesis; isopentenyl diphosphate biosynthesis via DXP pathway; isopentenyl diphosphate from 1-deoxy-D-xylulose 5-phosphate: step 6/6.</text>
</comment>
<comment type="cofactor">
    <cofactor evidence="1">
        <name>[4Fe-4S] cluster</name>
        <dbReference type="ChEBI" id="CHEBI:49883"/>
    </cofactor>
</comment>
<keyword evidence="2" id="KW-0004">4Fe-4S</keyword>
<evidence type="ECO:0000256" key="4">
    <source>
        <dbReference type="ARBA" id="ARBA00023002"/>
    </source>
</evidence>
<organism evidence="9 10">
    <name type="scientific">Fibrella forsythiae</name>
    <dbReference type="NCBI Taxonomy" id="2817061"/>
    <lineage>
        <taxon>Bacteria</taxon>
        <taxon>Pseudomonadati</taxon>
        <taxon>Bacteroidota</taxon>
        <taxon>Cytophagia</taxon>
        <taxon>Cytophagales</taxon>
        <taxon>Spirosomataceae</taxon>
        <taxon>Fibrella</taxon>
    </lineage>
</organism>
<dbReference type="EC" id="1.17.7.4" evidence="9"/>
<gene>
    <name evidence="9" type="ORF">J2I46_13425</name>
</gene>
<evidence type="ECO:0000256" key="5">
    <source>
        <dbReference type="ARBA" id="ARBA00023004"/>
    </source>
</evidence>
<dbReference type="NCBIfam" id="NF009911">
    <property type="entry name" value="PRK13371.1"/>
    <property type="match status" value="1"/>
</dbReference>
<dbReference type="PANTHER" id="PTHR31619">
    <property type="entry name" value="4-HYDROXY-3-METHYLBUT-2-ENYL DIPHOSPHATE REDUCTASE, CHLOROPLASTIC"/>
    <property type="match status" value="1"/>
</dbReference>
<comment type="caution">
    <text evidence="9">The sequence shown here is derived from an EMBL/GenBank/DDBJ whole genome shotgun (WGS) entry which is preliminary data.</text>
</comment>
<name>A0ABS3JJI4_9BACT</name>
<dbReference type="RefSeq" id="WP_207329543.1">
    <property type="nucleotide sequence ID" value="NZ_JAFMYW010000003.1"/>
</dbReference>
<sequence length="410" mass="46017">MKSFDIPAYYRSTIITPLKEYRRRKDKLKRDFTPTTLDFGPVRFLIARHFGFCYGVENAIEIAYRAIAENPDKRIFLLSEMIHNPDVNADLQSRGVRFLLDTLGRPLIPFSELTPADVVIIPAFGTTLETQRELAAIGLDVATYDTTCPFVEKVWNKASQIGQKAYTVIVHGKPTHEETRATFSHSKEGAPTVVINDMKQAQRLALYMTGEQPAAEFFTEFAGQYSVGFDPTRDLRRIGVVNQTTMLASDTQGIADYLKQVMIRQYGLEEGSAMVEEHFANTRDTLCYATNDNQDATYALLTYPADFAVVAGGYNSSNTQHIVELCEEKLPTYFIESDRKILSGKLISHYNLHTKQELVTEDYMPRSRPVTILLTCGASCPDAVVEGVLNRLVAAFPDAKSVEEVMAEFN</sequence>
<dbReference type="CDD" id="cd13944">
    <property type="entry name" value="lytB_ispH"/>
    <property type="match status" value="1"/>
</dbReference>
<keyword evidence="6" id="KW-0411">Iron-sulfur</keyword>
<keyword evidence="4 9" id="KW-0560">Oxidoreductase</keyword>
<dbReference type="EMBL" id="JAFMYW010000003">
    <property type="protein sequence ID" value="MBO0949591.1"/>
    <property type="molecule type" value="Genomic_DNA"/>
</dbReference>
<evidence type="ECO:0000256" key="6">
    <source>
        <dbReference type="ARBA" id="ARBA00023014"/>
    </source>
</evidence>
<dbReference type="NCBIfam" id="TIGR00216">
    <property type="entry name" value="ispH_lytB"/>
    <property type="match status" value="1"/>
</dbReference>
<dbReference type="InterPro" id="IPR003451">
    <property type="entry name" value="LytB/IspH"/>
</dbReference>
<accession>A0ABS3JJI4</accession>
<proteinExistence type="predicted"/>
<keyword evidence="3" id="KW-0479">Metal-binding</keyword>
<evidence type="ECO:0000256" key="7">
    <source>
        <dbReference type="ARBA" id="ARBA00046313"/>
    </source>
</evidence>
<evidence type="ECO:0000313" key="10">
    <source>
        <dbReference type="Proteomes" id="UP000664628"/>
    </source>
</evidence>
<dbReference type="Pfam" id="PF02401">
    <property type="entry name" value="LYTB"/>
    <property type="match status" value="1"/>
</dbReference>
<evidence type="ECO:0000256" key="2">
    <source>
        <dbReference type="ARBA" id="ARBA00022485"/>
    </source>
</evidence>
<comment type="pathway">
    <text evidence="8">Isoprenoid biosynthesis; dimethylallyl diphosphate biosynthesis; dimethylallyl diphosphate from (2E)-4-hydroxy-3-methylbutenyl diphosphate: step 1/1.</text>
</comment>
<evidence type="ECO:0000256" key="1">
    <source>
        <dbReference type="ARBA" id="ARBA00001966"/>
    </source>
</evidence>